<dbReference type="RefSeq" id="WP_142660918.1">
    <property type="nucleotide sequence ID" value="NZ_CABFVA020000116.1"/>
</dbReference>
<dbReference type="Proteomes" id="UP000334923">
    <property type="component" value="Unassembled WGS sequence"/>
</dbReference>
<proteinExistence type="predicted"/>
<dbReference type="SUPFAM" id="SSF53187">
    <property type="entry name" value="Zn-dependent exopeptidases"/>
    <property type="match status" value="1"/>
</dbReference>
<feature type="chain" id="PRO_5022719004" description="N-acetylmuramoyl-L-alanine amidase" evidence="4">
    <location>
        <begin position="24"/>
        <end position="349"/>
    </location>
</feature>
<dbReference type="InterPro" id="IPR002508">
    <property type="entry name" value="MurNAc-LAA_cat"/>
</dbReference>
<dbReference type="SMART" id="SM00646">
    <property type="entry name" value="Ami_3"/>
    <property type="match status" value="1"/>
</dbReference>
<dbReference type="Gene3D" id="3.40.630.40">
    <property type="entry name" value="Zn-dependent exopeptidases"/>
    <property type="match status" value="1"/>
</dbReference>
<accession>A0A5E6MG31</accession>
<dbReference type="GO" id="GO:0009253">
    <property type="term" value="P:peptidoglycan catabolic process"/>
    <property type="evidence" value="ECO:0007669"/>
    <property type="project" value="InterPro"/>
</dbReference>
<protein>
    <recommendedName>
        <fullName evidence="2">N-acetylmuramoyl-L-alanine amidase</fullName>
        <ecNumber evidence="2">3.5.1.28</ecNumber>
    </recommendedName>
</protein>
<evidence type="ECO:0000313" key="6">
    <source>
        <dbReference type="EMBL" id="VVM08061.1"/>
    </source>
</evidence>
<dbReference type="CDD" id="cd02696">
    <property type="entry name" value="MurNAc-LAA"/>
    <property type="match status" value="1"/>
</dbReference>
<dbReference type="PANTHER" id="PTHR30404:SF0">
    <property type="entry name" value="N-ACETYLMURAMOYL-L-ALANINE AMIDASE AMIC"/>
    <property type="match status" value="1"/>
</dbReference>
<name>A0A5E6MG31_9BACT</name>
<evidence type="ECO:0000256" key="1">
    <source>
        <dbReference type="ARBA" id="ARBA00001561"/>
    </source>
</evidence>
<evidence type="ECO:0000256" key="2">
    <source>
        <dbReference type="ARBA" id="ARBA00011901"/>
    </source>
</evidence>
<comment type="catalytic activity">
    <reaction evidence="1">
        <text>Hydrolyzes the link between N-acetylmuramoyl residues and L-amino acid residues in certain cell-wall glycopeptides.</text>
        <dbReference type="EC" id="3.5.1.28"/>
    </reaction>
</comment>
<feature type="domain" description="MurNAc-LAA" evidence="5">
    <location>
        <begin position="187"/>
        <end position="324"/>
    </location>
</feature>
<evidence type="ECO:0000256" key="4">
    <source>
        <dbReference type="SAM" id="SignalP"/>
    </source>
</evidence>
<dbReference type="GO" id="GO:0030288">
    <property type="term" value="C:outer membrane-bounded periplasmic space"/>
    <property type="evidence" value="ECO:0007669"/>
    <property type="project" value="TreeGrafter"/>
</dbReference>
<dbReference type="Pfam" id="PF01520">
    <property type="entry name" value="Amidase_3"/>
    <property type="match status" value="1"/>
</dbReference>
<dbReference type="EMBL" id="CABFVA020000116">
    <property type="protein sequence ID" value="VVM08061.1"/>
    <property type="molecule type" value="Genomic_DNA"/>
</dbReference>
<evidence type="ECO:0000259" key="5">
    <source>
        <dbReference type="SMART" id="SM00646"/>
    </source>
</evidence>
<organism evidence="6 7">
    <name type="scientific">Methylacidimicrobium tartarophylax</name>
    <dbReference type="NCBI Taxonomy" id="1041768"/>
    <lineage>
        <taxon>Bacteria</taxon>
        <taxon>Pseudomonadati</taxon>
        <taxon>Verrucomicrobiota</taxon>
        <taxon>Methylacidimicrobium</taxon>
    </lineage>
</organism>
<evidence type="ECO:0000313" key="7">
    <source>
        <dbReference type="Proteomes" id="UP000334923"/>
    </source>
</evidence>
<keyword evidence="3 6" id="KW-0378">Hydrolase</keyword>
<dbReference type="PANTHER" id="PTHR30404">
    <property type="entry name" value="N-ACETYLMURAMOYL-L-ALANINE AMIDASE"/>
    <property type="match status" value="1"/>
</dbReference>
<dbReference type="GO" id="GO:0008745">
    <property type="term" value="F:N-acetylmuramoyl-L-alanine amidase activity"/>
    <property type="evidence" value="ECO:0007669"/>
    <property type="project" value="UniProtKB-EC"/>
</dbReference>
<evidence type="ECO:0000256" key="3">
    <source>
        <dbReference type="ARBA" id="ARBA00022801"/>
    </source>
</evidence>
<dbReference type="EC" id="3.5.1.28" evidence="2"/>
<keyword evidence="4" id="KW-0732">Signal</keyword>
<dbReference type="InterPro" id="IPR050695">
    <property type="entry name" value="N-acetylmuramoyl_amidase_3"/>
</dbReference>
<dbReference type="OrthoDB" id="9806267at2"/>
<gene>
    <name evidence="6" type="primary">amiA</name>
    <name evidence="6" type="ORF">MAMT_02087</name>
</gene>
<keyword evidence="7" id="KW-1185">Reference proteome</keyword>
<reference evidence="6 7" key="1">
    <citation type="submission" date="2019-09" db="EMBL/GenBank/DDBJ databases">
        <authorList>
            <person name="Cremers G."/>
        </authorList>
    </citation>
    <scope>NUCLEOTIDE SEQUENCE [LARGE SCALE GENOMIC DNA]</scope>
    <source>
        <strain evidence="6">4A</strain>
    </source>
</reference>
<feature type="signal peptide" evidence="4">
    <location>
        <begin position="1"/>
        <end position="23"/>
    </location>
</feature>
<sequence length="349" mass="39206">MCKLIRAVLFAAAVLLTPALAKAEGDTGWHLATIGGREYVPLEEFCRFYRLSAVEPLPGEIHLSGNAGTVDGKHGRPYVFIDGIRHTLSFPLLERDRQWYVSRTDLSCLFDPIFRPSRVPVRFSFRGVVIDPGHGGEDKGARSRNGRYEKEYTLDTARRLGKILRSQGFPVVFTRTSDVFVPLEERVRIAQAYPDYVFVSLHYNQSEPSGHGVETYCLAPRGAPSSNNGTWVRRVDYLSLPGNGNDLLNTLLAHEIHLELVRLRPDDPEMDRGFRRARFVVLRDNPLPGALVEGGFLSDPMDSSWIDRPEYRQRLAEAVARGLGHFFQATEVRASATRAISVKRGSELQ</sequence>
<dbReference type="AlphaFoldDB" id="A0A5E6MG31"/>